<name>L0JSR1_NATP1</name>
<proteinExistence type="predicted"/>
<keyword evidence="2" id="KW-0614">Plasmid</keyword>
<dbReference type="Proteomes" id="UP000010843">
    <property type="component" value="Plasmid pNATPE01"/>
</dbReference>
<dbReference type="eggNOG" id="arCOG09183">
    <property type="taxonomic scope" value="Archaea"/>
</dbReference>
<dbReference type="KEGG" id="npe:Natpe_4115"/>
<dbReference type="HOGENOM" id="CLU_1259127_0_0_2"/>
<evidence type="ECO:0000313" key="2">
    <source>
        <dbReference type="EMBL" id="AGB33833.1"/>
    </source>
</evidence>
<organism evidence="2 3">
    <name type="scientific">Natrinema pellirubrum (strain DSM 15624 / CIP 106293 / JCM 10476 / NCIMB 786 / 157)</name>
    <dbReference type="NCBI Taxonomy" id="797303"/>
    <lineage>
        <taxon>Archaea</taxon>
        <taxon>Methanobacteriati</taxon>
        <taxon>Methanobacteriota</taxon>
        <taxon>Stenosarchaea group</taxon>
        <taxon>Halobacteria</taxon>
        <taxon>Halobacteriales</taxon>
        <taxon>Natrialbaceae</taxon>
        <taxon>Natrinema</taxon>
    </lineage>
</organism>
<reference evidence="3" key="1">
    <citation type="submission" date="2012-02" db="EMBL/GenBank/DDBJ databases">
        <title>Complete sequence of plasmid 1 of Natrinema pellirubrum DSM 15624.</title>
        <authorList>
            <person name="Lucas S."/>
            <person name="Han J."/>
            <person name="Lapidus A."/>
            <person name="Cheng J.-F."/>
            <person name="Goodwin L."/>
            <person name="Pitluck S."/>
            <person name="Peters L."/>
            <person name="Teshima H."/>
            <person name="Detter J.C."/>
            <person name="Han C."/>
            <person name="Tapia R."/>
            <person name="Land M."/>
            <person name="Hauser L."/>
            <person name="Kyrpides N."/>
            <person name="Ivanova N."/>
            <person name="Pagani I."/>
            <person name="Sproer C."/>
            <person name="Anderson I."/>
            <person name="Woyke T."/>
        </authorList>
    </citation>
    <scope>NUCLEOTIDE SEQUENCE [LARGE SCALE GENOMIC DNA]</scope>
    <source>
        <strain evidence="3">DSM 15624 / JCM 10476 / NCIMB 786</strain>
        <plasmid evidence="3">pNATPE01</plasmid>
    </source>
</reference>
<feature type="transmembrane region" description="Helical" evidence="1">
    <location>
        <begin position="87"/>
        <end position="103"/>
    </location>
</feature>
<protein>
    <submittedName>
        <fullName evidence="2">Uncharacterized protein</fullName>
    </submittedName>
</protein>
<geneLocation type="plasmid" evidence="2 3">
    <name>pNATPE01</name>
</geneLocation>
<feature type="transmembrane region" description="Helical" evidence="1">
    <location>
        <begin position="63"/>
        <end position="81"/>
    </location>
</feature>
<keyword evidence="1" id="KW-0472">Membrane</keyword>
<accession>L0JSR1</accession>
<sequence>MTHRSVSRTELHAPNPSTRNVEIIIRANCILQGCFYMPYINDIERPQEAVTVANRYLDRERPLSALVVVIAVSLFLGTYLMTSLLPAVIVAVGLLVVARAPILQSRGTVQLRTDADLETVVEAFTGPTPPVLAFQWGIADKVSDEGDTVQYRTSYLFGLRSAVVTVQTQTEDTPGGIHRVELEIMANNQPWATYTATISRQNGETIVDVEYTSDRRFGLRRIPQQFFAEQYRDDALTAQGYTVVERESHFGIWYVFSPV</sequence>
<dbReference type="AlphaFoldDB" id="L0JSR1"/>
<keyword evidence="1" id="KW-0812">Transmembrane</keyword>
<keyword evidence="1" id="KW-1133">Transmembrane helix</keyword>
<gene>
    <name evidence="2" type="ordered locus">Natpe_4115</name>
</gene>
<evidence type="ECO:0000256" key="1">
    <source>
        <dbReference type="SAM" id="Phobius"/>
    </source>
</evidence>
<dbReference type="EMBL" id="CP003373">
    <property type="protein sequence ID" value="AGB33833.1"/>
    <property type="molecule type" value="Genomic_DNA"/>
</dbReference>
<evidence type="ECO:0000313" key="3">
    <source>
        <dbReference type="Proteomes" id="UP000010843"/>
    </source>
</evidence>